<dbReference type="Gene3D" id="1.10.3720.10">
    <property type="entry name" value="MetI-like"/>
    <property type="match status" value="2"/>
</dbReference>
<evidence type="ECO:0000256" key="2">
    <source>
        <dbReference type="ARBA" id="ARBA00010072"/>
    </source>
</evidence>
<dbReference type="InterPro" id="IPR035906">
    <property type="entry name" value="MetI-like_sf"/>
</dbReference>
<feature type="transmembrane region" description="Helical" evidence="9">
    <location>
        <begin position="84"/>
        <end position="112"/>
    </location>
</feature>
<dbReference type="Proteomes" id="UP000297972">
    <property type="component" value="Unassembled WGS sequence"/>
</dbReference>
<keyword evidence="5 9" id="KW-0812">Transmembrane</keyword>
<gene>
    <name evidence="11" type="ORF">E4L95_02245</name>
</gene>
<dbReference type="GO" id="GO:0043190">
    <property type="term" value="C:ATP-binding cassette (ABC) transporter complex"/>
    <property type="evidence" value="ECO:0007669"/>
    <property type="project" value="InterPro"/>
</dbReference>
<evidence type="ECO:0000256" key="7">
    <source>
        <dbReference type="ARBA" id="ARBA00022989"/>
    </source>
</evidence>
<dbReference type="PANTHER" id="PTHR30614:SF37">
    <property type="entry name" value="AMINO-ACID ABC TRANSPORTER PERMEASE PROTEIN YHDX-RELATED"/>
    <property type="match status" value="1"/>
</dbReference>
<keyword evidence="12" id="KW-1185">Reference proteome</keyword>
<evidence type="ECO:0000313" key="12">
    <source>
        <dbReference type="Proteomes" id="UP000297972"/>
    </source>
</evidence>
<evidence type="ECO:0000256" key="9">
    <source>
        <dbReference type="RuleBase" id="RU363032"/>
    </source>
</evidence>
<evidence type="ECO:0000256" key="3">
    <source>
        <dbReference type="ARBA" id="ARBA00022448"/>
    </source>
</evidence>
<dbReference type="CDD" id="cd06261">
    <property type="entry name" value="TM_PBP2"/>
    <property type="match status" value="1"/>
</dbReference>
<dbReference type="GO" id="GO:0006865">
    <property type="term" value="P:amino acid transport"/>
    <property type="evidence" value="ECO:0007669"/>
    <property type="project" value="UniProtKB-KW"/>
</dbReference>
<feature type="transmembrane region" description="Helical" evidence="9">
    <location>
        <begin position="248"/>
        <end position="272"/>
    </location>
</feature>
<evidence type="ECO:0000256" key="4">
    <source>
        <dbReference type="ARBA" id="ARBA00022475"/>
    </source>
</evidence>
<accession>A0A4Z1CSS8</accession>
<dbReference type="PROSITE" id="PS50928">
    <property type="entry name" value="ABC_TM1"/>
    <property type="match status" value="1"/>
</dbReference>
<dbReference type="InterPro" id="IPR000515">
    <property type="entry name" value="MetI-like"/>
</dbReference>
<feature type="transmembrane region" description="Helical" evidence="9">
    <location>
        <begin position="21"/>
        <end position="40"/>
    </location>
</feature>
<keyword evidence="3 9" id="KW-0813">Transport</keyword>
<keyword evidence="8 9" id="KW-0472">Membrane</keyword>
<evidence type="ECO:0000259" key="10">
    <source>
        <dbReference type="PROSITE" id="PS50928"/>
    </source>
</evidence>
<feature type="transmembrane region" description="Helical" evidence="9">
    <location>
        <begin position="215"/>
        <end position="236"/>
    </location>
</feature>
<dbReference type="EMBL" id="SRPG01000011">
    <property type="protein sequence ID" value="TGN68180.1"/>
    <property type="molecule type" value="Genomic_DNA"/>
</dbReference>
<dbReference type="NCBIfam" id="TIGR01726">
    <property type="entry name" value="HEQRo_perm_3TM"/>
    <property type="match status" value="1"/>
</dbReference>
<evidence type="ECO:0000256" key="1">
    <source>
        <dbReference type="ARBA" id="ARBA00004429"/>
    </source>
</evidence>
<dbReference type="SUPFAM" id="SSF161098">
    <property type="entry name" value="MetI-like"/>
    <property type="match status" value="2"/>
</dbReference>
<organism evidence="11 12">
    <name type="scientific">Paracoccus liaowanqingii</name>
    <dbReference type="NCBI Taxonomy" id="2560053"/>
    <lineage>
        <taxon>Bacteria</taxon>
        <taxon>Pseudomonadati</taxon>
        <taxon>Pseudomonadota</taxon>
        <taxon>Alphaproteobacteria</taxon>
        <taxon>Rhodobacterales</taxon>
        <taxon>Paracoccaceae</taxon>
        <taxon>Paracoccus</taxon>
    </lineage>
</organism>
<dbReference type="GO" id="GO:0022857">
    <property type="term" value="F:transmembrane transporter activity"/>
    <property type="evidence" value="ECO:0007669"/>
    <property type="project" value="InterPro"/>
</dbReference>
<reference evidence="11 12" key="1">
    <citation type="submission" date="2019-03" db="EMBL/GenBank/DDBJ databases">
        <authorList>
            <person name="Li J."/>
        </authorList>
    </citation>
    <scope>NUCLEOTIDE SEQUENCE [LARGE SCALE GENOMIC DNA]</scope>
    <source>
        <strain evidence="11 12">3058</strain>
    </source>
</reference>
<keyword evidence="7 9" id="KW-1133">Transmembrane helix</keyword>
<keyword evidence="4" id="KW-1003">Cell membrane</keyword>
<evidence type="ECO:0000313" key="11">
    <source>
        <dbReference type="EMBL" id="TGN68180.1"/>
    </source>
</evidence>
<name>A0A4Z1CSS8_9RHOB</name>
<feature type="transmembrane region" description="Helical" evidence="9">
    <location>
        <begin position="184"/>
        <end position="203"/>
    </location>
</feature>
<comment type="similarity">
    <text evidence="2">Belongs to the binding-protein-dependent transport system permease family. HisMQ subfamily.</text>
</comment>
<feature type="domain" description="ABC transmembrane type-1" evidence="10">
    <location>
        <begin position="88"/>
        <end position="381"/>
    </location>
</feature>
<dbReference type="OrthoDB" id="9808531at2"/>
<dbReference type="RefSeq" id="WP_135816205.1">
    <property type="nucleotide sequence ID" value="NZ_SRPG01000011.1"/>
</dbReference>
<feature type="transmembrane region" description="Helical" evidence="9">
    <location>
        <begin position="365"/>
        <end position="384"/>
    </location>
</feature>
<comment type="caution">
    <text evidence="11">The sequence shown here is derived from an EMBL/GenBank/DDBJ whole genome shotgun (WGS) entry which is preliminary data.</text>
</comment>
<protein>
    <submittedName>
        <fullName evidence="11">ABC transporter permease subunit</fullName>
    </submittedName>
</protein>
<comment type="subcellular location">
    <subcellularLocation>
        <location evidence="1">Cell inner membrane</location>
        <topology evidence="1">Multi-pass membrane protein</topology>
    </subcellularLocation>
    <subcellularLocation>
        <location evidence="9">Cell membrane</location>
        <topology evidence="9">Multi-pass membrane protein</topology>
    </subcellularLocation>
</comment>
<evidence type="ECO:0000256" key="5">
    <source>
        <dbReference type="ARBA" id="ARBA00022692"/>
    </source>
</evidence>
<dbReference type="InterPro" id="IPR010065">
    <property type="entry name" value="AA_ABC_transptr_permease_3TM"/>
</dbReference>
<sequence>MTYAVRTPPPVRYLTRKRVNALVIQLAFLAAVVWIFYFLFANTTANLARQGIASGFGFLGNRAGFDVSLSYIPFSNNSSYLRGFWVAVINTLVLSALGIVLATILGFGLGLARVSRNWLVARIATVYVETFRNIPLLLQLFFWYFAILRPLPGPRDSVSFGDLAFLNNRGLVVPQPILSEGGTIVVIALIVGVVGAVVMAVRARRVRQATGLGRVVWHWWLIGLIGLPALAILVTGTELSFVVPELRGFNFAGGIVLLPEMLAALLGLGFYISAAIGEIVRAGIQGVPKGQYEAAAALGHSRLEMMRLVVLPQAMRIIIPPLSTQYLSLAKNTSLAAAIAFPEVISIVAGTTLTQTGQAVETITLAMAFYVTVSLTIAAIMNFLNYRVLRNG</sequence>
<dbReference type="PANTHER" id="PTHR30614">
    <property type="entry name" value="MEMBRANE COMPONENT OF AMINO ACID ABC TRANSPORTER"/>
    <property type="match status" value="1"/>
</dbReference>
<evidence type="ECO:0000256" key="8">
    <source>
        <dbReference type="ARBA" id="ARBA00023136"/>
    </source>
</evidence>
<dbReference type="InterPro" id="IPR043429">
    <property type="entry name" value="ArtM/GltK/GlnP/TcyL/YhdX-like"/>
</dbReference>
<evidence type="ECO:0000256" key="6">
    <source>
        <dbReference type="ARBA" id="ARBA00022970"/>
    </source>
</evidence>
<keyword evidence="6" id="KW-0029">Amino-acid transport</keyword>
<feature type="transmembrane region" description="Helical" evidence="9">
    <location>
        <begin position="133"/>
        <end position="151"/>
    </location>
</feature>
<proteinExistence type="inferred from homology"/>
<feature type="transmembrane region" description="Helical" evidence="9">
    <location>
        <begin position="335"/>
        <end position="353"/>
    </location>
</feature>
<dbReference type="Pfam" id="PF00528">
    <property type="entry name" value="BPD_transp_1"/>
    <property type="match status" value="1"/>
</dbReference>
<dbReference type="AlphaFoldDB" id="A0A4Z1CSS8"/>